<dbReference type="EMBL" id="UINC01002904">
    <property type="protein sequence ID" value="SVA01450.1"/>
    <property type="molecule type" value="Genomic_DNA"/>
</dbReference>
<dbReference type="Gene3D" id="3.40.630.10">
    <property type="entry name" value="Zn peptidases"/>
    <property type="match status" value="2"/>
</dbReference>
<evidence type="ECO:0000256" key="4">
    <source>
        <dbReference type="ARBA" id="ARBA00022833"/>
    </source>
</evidence>
<gene>
    <name evidence="6" type="ORF">METZ01_LOCUS54304</name>
</gene>
<evidence type="ECO:0000256" key="2">
    <source>
        <dbReference type="ARBA" id="ARBA00022723"/>
    </source>
</evidence>
<dbReference type="Pfam" id="PF07687">
    <property type="entry name" value="M20_dimer"/>
    <property type="match status" value="1"/>
</dbReference>
<dbReference type="Gene3D" id="3.30.70.360">
    <property type="match status" value="1"/>
</dbReference>
<dbReference type="InterPro" id="IPR050072">
    <property type="entry name" value="Peptidase_M20A"/>
</dbReference>
<keyword evidence="2" id="KW-0479">Metal-binding</keyword>
<keyword evidence="4" id="KW-0862">Zinc</keyword>
<protein>
    <recommendedName>
        <fullName evidence="5">Peptidase M20 dimerisation domain-containing protein</fullName>
    </recommendedName>
</protein>
<feature type="domain" description="Peptidase M20 dimerisation" evidence="5">
    <location>
        <begin position="175"/>
        <end position="280"/>
    </location>
</feature>
<dbReference type="SUPFAM" id="SSF53187">
    <property type="entry name" value="Zn-dependent exopeptidases"/>
    <property type="match status" value="1"/>
</dbReference>
<reference evidence="6" key="1">
    <citation type="submission" date="2018-05" db="EMBL/GenBank/DDBJ databases">
        <authorList>
            <person name="Lanie J.A."/>
            <person name="Ng W.-L."/>
            <person name="Kazmierczak K.M."/>
            <person name="Andrzejewski T.M."/>
            <person name="Davidsen T.M."/>
            <person name="Wayne K.J."/>
            <person name="Tettelin H."/>
            <person name="Glass J.I."/>
            <person name="Rusch D."/>
            <person name="Podicherti R."/>
            <person name="Tsui H.-C.T."/>
            <person name="Winkler M.E."/>
        </authorList>
    </citation>
    <scope>NUCLEOTIDE SEQUENCE</scope>
</reference>
<accession>A0A381SBL4</accession>
<evidence type="ECO:0000256" key="3">
    <source>
        <dbReference type="ARBA" id="ARBA00022801"/>
    </source>
</evidence>
<sequence length="378" mass="41768">MQDQLIEYLRRLVQINSVNPDLSTDGQGEREIAEYIQHHFQLLDIPSEIHTVIYDRCNTTAVLSGEDREKILLLNGHIDTVGTEGMVDPFILKNTGDKLYGRGTYDMLAGCAIQMGLADYFSRHPSPITLVFTFVADEENLSIGMEHLVKHFLPALPVKPFLGIFLEPTEEHIGISHKGFAWFEIEIKGLAAHGSRPEQGINAIFPLSYALKELETINQELAAEKPHPFLGHATLHPGLISGGSAQSVIAARSRLNWERRILPGDRQEKLDGELQRVISAVENANGDQKIVGRQIFSRPPNESSDNKLIRKLKQAAGDKDYCGMSYWADSALAAQAGIPSILFGPAGHGAHAVDEWVSADSLIDTYEAIKKFILDLGD</sequence>
<dbReference type="InterPro" id="IPR001261">
    <property type="entry name" value="ArgE/DapE_CS"/>
</dbReference>
<comment type="cofactor">
    <cofactor evidence="1">
        <name>Zn(2+)</name>
        <dbReference type="ChEBI" id="CHEBI:29105"/>
    </cofactor>
</comment>
<evidence type="ECO:0000313" key="6">
    <source>
        <dbReference type="EMBL" id="SVA01450.1"/>
    </source>
</evidence>
<dbReference type="InterPro" id="IPR011650">
    <property type="entry name" value="Peptidase_M20_dimer"/>
</dbReference>
<dbReference type="PANTHER" id="PTHR43808">
    <property type="entry name" value="ACETYLORNITHINE DEACETYLASE"/>
    <property type="match status" value="1"/>
</dbReference>
<dbReference type="InterPro" id="IPR036264">
    <property type="entry name" value="Bact_exopeptidase_dim_dom"/>
</dbReference>
<proteinExistence type="predicted"/>
<dbReference type="InterPro" id="IPR002933">
    <property type="entry name" value="Peptidase_M20"/>
</dbReference>
<dbReference type="Pfam" id="PF01546">
    <property type="entry name" value="Peptidase_M20"/>
    <property type="match status" value="1"/>
</dbReference>
<dbReference type="PROSITE" id="PS00758">
    <property type="entry name" value="ARGE_DAPE_CPG2_1"/>
    <property type="match status" value="1"/>
</dbReference>
<dbReference type="SUPFAM" id="SSF55031">
    <property type="entry name" value="Bacterial exopeptidase dimerisation domain"/>
    <property type="match status" value="1"/>
</dbReference>
<name>A0A381SBL4_9ZZZZ</name>
<evidence type="ECO:0000256" key="1">
    <source>
        <dbReference type="ARBA" id="ARBA00001947"/>
    </source>
</evidence>
<keyword evidence="3" id="KW-0378">Hydrolase</keyword>
<organism evidence="6">
    <name type="scientific">marine metagenome</name>
    <dbReference type="NCBI Taxonomy" id="408172"/>
    <lineage>
        <taxon>unclassified sequences</taxon>
        <taxon>metagenomes</taxon>
        <taxon>ecological metagenomes</taxon>
    </lineage>
</organism>
<dbReference type="GO" id="GO:0016787">
    <property type="term" value="F:hydrolase activity"/>
    <property type="evidence" value="ECO:0007669"/>
    <property type="project" value="UniProtKB-KW"/>
</dbReference>
<dbReference type="GO" id="GO:0046872">
    <property type="term" value="F:metal ion binding"/>
    <property type="evidence" value="ECO:0007669"/>
    <property type="project" value="UniProtKB-KW"/>
</dbReference>
<dbReference type="AlphaFoldDB" id="A0A381SBL4"/>
<evidence type="ECO:0000259" key="5">
    <source>
        <dbReference type="Pfam" id="PF07687"/>
    </source>
</evidence>